<dbReference type="AlphaFoldDB" id="A0A839SVB9"/>
<dbReference type="Proteomes" id="UP000581135">
    <property type="component" value="Unassembled WGS sequence"/>
</dbReference>
<dbReference type="GO" id="GO:0007165">
    <property type="term" value="P:signal transduction"/>
    <property type="evidence" value="ECO:0007669"/>
    <property type="project" value="TreeGrafter"/>
</dbReference>
<keyword evidence="2 5" id="KW-0479">Metal-binding</keyword>
<evidence type="ECO:0000256" key="5">
    <source>
        <dbReference type="PIRSR" id="PIRSR600760-2"/>
    </source>
</evidence>
<dbReference type="PANTHER" id="PTHR20854">
    <property type="entry name" value="INOSITOL MONOPHOSPHATASE"/>
    <property type="match status" value="1"/>
</dbReference>
<dbReference type="Gene3D" id="3.40.190.80">
    <property type="match status" value="1"/>
</dbReference>
<dbReference type="PROSITE" id="PS00629">
    <property type="entry name" value="IMP_1"/>
    <property type="match status" value="1"/>
</dbReference>
<name>A0A839SVB9_9PROT</name>
<dbReference type="PRINTS" id="PR00377">
    <property type="entry name" value="IMPHPHTASES"/>
</dbReference>
<dbReference type="GO" id="GO:0046872">
    <property type="term" value="F:metal ion binding"/>
    <property type="evidence" value="ECO:0007669"/>
    <property type="project" value="UniProtKB-KW"/>
</dbReference>
<dbReference type="EMBL" id="JACHXA010000004">
    <property type="protein sequence ID" value="MBB3065654.1"/>
    <property type="molecule type" value="Genomic_DNA"/>
</dbReference>
<feature type="binding site" evidence="5">
    <location>
        <position position="93"/>
    </location>
    <ligand>
        <name>Mg(2+)</name>
        <dbReference type="ChEBI" id="CHEBI:18420"/>
        <label>2</label>
    </ligand>
</feature>
<evidence type="ECO:0000313" key="7">
    <source>
        <dbReference type="Proteomes" id="UP000581135"/>
    </source>
</evidence>
<comment type="caution">
    <text evidence="6">The sequence shown here is derived from an EMBL/GenBank/DDBJ whole genome shotgun (WGS) entry which is preliminary data.</text>
</comment>
<keyword evidence="4 5" id="KW-0460">Magnesium</keyword>
<protein>
    <submittedName>
        <fullName evidence="6">Fructose-1,6-bisphosphatase/inositol monophosphatase family enzyme</fullName>
    </submittedName>
</protein>
<dbReference type="SUPFAM" id="SSF56655">
    <property type="entry name" value="Carbohydrate phosphatase"/>
    <property type="match status" value="1"/>
</dbReference>
<dbReference type="InterPro" id="IPR020583">
    <property type="entry name" value="Inositol_monoP_metal-BS"/>
</dbReference>
<organism evidence="6 7">
    <name type="scientific">Limibacillus halophilus</name>
    <dbReference type="NCBI Taxonomy" id="1579333"/>
    <lineage>
        <taxon>Bacteria</taxon>
        <taxon>Pseudomonadati</taxon>
        <taxon>Pseudomonadota</taxon>
        <taxon>Alphaproteobacteria</taxon>
        <taxon>Rhodospirillales</taxon>
        <taxon>Rhodovibrionaceae</taxon>
        <taxon>Limibacillus</taxon>
    </lineage>
</organism>
<feature type="binding site" evidence="5">
    <location>
        <position position="94"/>
    </location>
    <ligand>
        <name>Mg(2+)</name>
        <dbReference type="ChEBI" id="CHEBI:18420"/>
        <label>1</label>
        <note>catalytic</note>
    </ligand>
</feature>
<evidence type="ECO:0000256" key="3">
    <source>
        <dbReference type="ARBA" id="ARBA00022801"/>
    </source>
</evidence>
<comment type="similarity">
    <text evidence="1">Belongs to the inositol monophosphatase superfamily.</text>
</comment>
<keyword evidence="3" id="KW-0378">Hydrolase</keyword>
<evidence type="ECO:0000256" key="4">
    <source>
        <dbReference type="ARBA" id="ARBA00022842"/>
    </source>
</evidence>
<evidence type="ECO:0000256" key="2">
    <source>
        <dbReference type="ARBA" id="ARBA00022723"/>
    </source>
</evidence>
<dbReference type="Gene3D" id="3.30.540.10">
    <property type="entry name" value="Fructose-1,6-Bisphosphatase, subunit A, domain 1"/>
    <property type="match status" value="1"/>
</dbReference>
<evidence type="ECO:0000313" key="6">
    <source>
        <dbReference type="EMBL" id="MBB3065654.1"/>
    </source>
</evidence>
<dbReference type="GO" id="GO:0008934">
    <property type="term" value="F:inositol monophosphate 1-phosphatase activity"/>
    <property type="evidence" value="ECO:0007669"/>
    <property type="project" value="TreeGrafter"/>
</dbReference>
<keyword evidence="7" id="KW-1185">Reference proteome</keyword>
<comment type="cofactor">
    <cofactor evidence="5">
        <name>Mg(2+)</name>
        <dbReference type="ChEBI" id="CHEBI:18420"/>
    </cofactor>
</comment>
<gene>
    <name evidence="6" type="ORF">FHR98_001941</name>
</gene>
<dbReference type="GO" id="GO:0006020">
    <property type="term" value="P:inositol metabolic process"/>
    <property type="evidence" value="ECO:0007669"/>
    <property type="project" value="TreeGrafter"/>
</dbReference>
<sequence>MKIHTQSVIDILKETAETEVMPRYQTLASHEIREKDKGEPVTVADEASERRLTAALTALLPGSKVVGEEAAATDPKVFDLLAGAEPVWIVDPIDGTRNFSHGRPVFAIMVALVRAGETVGAWILELPSGRMAVAEKGAGAWMDGVRLKIAPAPSSVSELTGTFHASTWASPEIAKAVERNRDSMRPLKSLGCAGAEYLRLSEGKMHFSLFTKLMPWDHAPGTLIHAEAGGLARTLEQVDYHPLLRQTQGLVMAPDEATWQTLSRVLTE</sequence>
<dbReference type="RefSeq" id="WP_183416460.1">
    <property type="nucleotide sequence ID" value="NZ_JACHXA010000004.1"/>
</dbReference>
<dbReference type="Pfam" id="PF00459">
    <property type="entry name" value="Inositol_P"/>
    <property type="match status" value="1"/>
</dbReference>
<feature type="binding site" evidence="5">
    <location>
        <position position="217"/>
    </location>
    <ligand>
        <name>Mg(2+)</name>
        <dbReference type="ChEBI" id="CHEBI:18420"/>
        <label>1</label>
        <note>catalytic</note>
    </ligand>
</feature>
<proteinExistence type="inferred from homology"/>
<feature type="binding site" evidence="5">
    <location>
        <position position="68"/>
    </location>
    <ligand>
        <name>Mg(2+)</name>
        <dbReference type="ChEBI" id="CHEBI:18420"/>
        <label>1</label>
        <note>catalytic</note>
    </ligand>
</feature>
<dbReference type="InterPro" id="IPR000760">
    <property type="entry name" value="Inositol_monophosphatase-like"/>
</dbReference>
<feature type="binding site" evidence="5">
    <location>
        <position position="91"/>
    </location>
    <ligand>
        <name>Mg(2+)</name>
        <dbReference type="ChEBI" id="CHEBI:18420"/>
        <label>1</label>
        <note>catalytic</note>
    </ligand>
</feature>
<reference evidence="6 7" key="1">
    <citation type="submission" date="2020-08" db="EMBL/GenBank/DDBJ databases">
        <title>Genomic Encyclopedia of Type Strains, Phase III (KMG-III): the genomes of soil and plant-associated and newly described type strains.</title>
        <authorList>
            <person name="Whitman W."/>
        </authorList>
    </citation>
    <scope>NUCLEOTIDE SEQUENCE [LARGE SCALE GENOMIC DNA]</scope>
    <source>
        <strain evidence="6 7">CECT 8803</strain>
    </source>
</reference>
<accession>A0A839SVB9</accession>
<dbReference type="PANTHER" id="PTHR20854:SF4">
    <property type="entry name" value="INOSITOL-1-MONOPHOSPHATASE-RELATED"/>
    <property type="match status" value="1"/>
</dbReference>
<evidence type="ECO:0000256" key="1">
    <source>
        <dbReference type="ARBA" id="ARBA00009759"/>
    </source>
</evidence>